<dbReference type="EMBL" id="JAMQCR010000001">
    <property type="protein sequence ID" value="MCM2531879.1"/>
    <property type="molecule type" value="Genomic_DNA"/>
</dbReference>
<name>A0ABT0W8N5_9BACI</name>
<keyword evidence="2" id="KW-1185">Reference proteome</keyword>
<proteinExistence type="predicted"/>
<accession>A0ABT0W8N5</accession>
<reference evidence="1 2" key="1">
    <citation type="submission" date="2022-06" db="EMBL/GenBank/DDBJ databases">
        <authorList>
            <person name="Jeon C.O."/>
        </authorList>
    </citation>
    <scope>NUCLEOTIDE SEQUENCE [LARGE SCALE GENOMIC DNA]</scope>
    <source>
        <strain evidence="1 2">KCTC 13943</strain>
    </source>
</reference>
<sequence length="446" mass="52572">MYEKSIGIFLSKQEWKRLLQKQTDNGNDVTFYQYAKRGEELAIEVLFFNSEHLMLPELKGNAFVIKGTTLIEKGYISIPSIVYNTTKYNSRKIIRNIAELGQNPSIHIINERNSVKKKHLFDLIETQKELKQYMKKEEQQIESALIFQVLGQKGIRQKWKIPILYAKDSENKIYSFEEAYTLKFNNHLKMDELKGEIYKVSQKIFKILHYYYPGVFEIGLQFILDNEEIQLQSTCSIFTIAQDLQNWNDKLYKKIVNWPIDLANSIRLITTQKEEYTLRNSQKEYEEKRKSWDETLYSELIEESSSEKFNFWVKFKAFQDNQMTIKVPDRVANQLQKSPTSIKLGVKEEPCQCIIYKDAVPLKNNSYHYPIEILISQTLVDKMHLPLDLIYQIQFSNKKVLIGPTIGFLLGEKNQLYDLTYMEKYNDRFGEYETFGGLIIAFSPVQ</sequence>
<gene>
    <name evidence="1" type="ORF">NDK43_05105</name>
</gene>
<dbReference type="Proteomes" id="UP001523262">
    <property type="component" value="Unassembled WGS sequence"/>
</dbReference>
<comment type="caution">
    <text evidence="1">The sequence shown here is derived from an EMBL/GenBank/DDBJ whole genome shotgun (WGS) entry which is preliminary data.</text>
</comment>
<evidence type="ECO:0000313" key="2">
    <source>
        <dbReference type="Proteomes" id="UP001523262"/>
    </source>
</evidence>
<evidence type="ECO:0000313" key="1">
    <source>
        <dbReference type="EMBL" id="MCM2531879.1"/>
    </source>
</evidence>
<organism evidence="1 2">
    <name type="scientific">Neobacillus pocheonensis</name>
    <dbReference type="NCBI Taxonomy" id="363869"/>
    <lineage>
        <taxon>Bacteria</taxon>
        <taxon>Bacillati</taxon>
        <taxon>Bacillota</taxon>
        <taxon>Bacilli</taxon>
        <taxon>Bacillales</taxon>
        <taxon>Bacillaceae</taxon>
        <taxon>Neobacillus</taxon>
    </lineage>
</organism>
<protein>
    <submittedName>
        <fullName evidence="1">Uncharacterized protein</fullName>
    </submittedName>
</protein>